<protein>
    <submittedName>
        <fullName evidence="1">MPK4</fullName>
    </submittedName>
</protein>
<name>A0A0A9BJD0_ARUDO</name>
<evidence type="ECO:0000313" key="1">
    <source>
        <dbReference type="EMBL" id="JAD64054.1"/>
    </source>
</evidence>
<dbReference type="EMBL" id="GBRH01233841">
    <property type="protein sequence ID" value="JAD64054.1"/>
    <property type="molecule type" value="Transcribed_RNA"/>
</dbReference>
<reference evidence="1" key="1">
    <citation type="submission" date="2014-09" db="EMBL/GenBank/DDBJ databases">
        <authorList>
            <person name="Magalhaes I.L.F."/>
            <person name="Oliveira U."/>
            <person name="Santos F.R."/>
            <person name="Vidigal T.H.D.A."/>
            <person name="Brescovit A.D."/>
            <person name="Santos A.J."/>
        </authorList>
    </citation>
    <scope>NUCLEOTIDE SEQUENCE</scope>
    <source>
        <tissue evidence="1">Shoot tissue taken approximately 20 cm above the soil surface</tissue>
    </source>
</reference>
<proteinExistence type="predicted"/>
<accession>A0A0A9BJD0</accession>
<reference evidence="1" key="2">
    <citation type="journal article" date="2015" name="Data Brief">
        <title>Shoot transcriptome of the giant reed, Arundo donax.</title>
        <authorList>
            <person name="Barrero R.A."/>
            <person name="Guerrero F.D."/>
            <person name="Moolhuijzen P."/>
            <person name="Goolsby J.A."/>
            <person name="Tidwell J."/>
            <person name="Bellgard S.E."/>
            <person name="Bellgard M.I."/>
        </authorList>
    </citation>
    <scope>NUCLEOTIDE SEQUENCE</scope>
    <source>
        <tissue evidence="1">Shoot tissue taken approximately 20 cm above the soil surface</tissue>
    </source>
</reference>
<organism evidence="1">
    <name type="scientific">Arundo donax</name>
    <name type="common">Giant reed</name>
    <name type="synonym">Donax arundinaceus</name>
    <dbReference type="NCBI Taxonomy" id="35708"/>
    <lineage>
        <taxon>Eukaryota</taxon>
        <taxon>Viridiplantae</taxon>
        <taxon>Streptophyta</taxon>
        <taxon>Embryophyta</taxon>
        <taxon>Tracheophyta</taxon>
        <taxon>Spermatophyta</taxon>
        <taxon>Magnoliopsida</taxon>
        <taxon>Liliopsida</taxon>
        <taxon>Poales</taxon>
        <taxon>Poaceae</taxon>
        <taxon>PACMAD clade</taxon>
        <taxon>Arundinoideae</taxon>
        <taxon>Arundineae</taxon>
        <taxon>Arundo</taxon>
    </lineage>
</organism>
<sequence>MAWEIKGNITTLCGKHYLRLTPSMCQSSPSEEELTE</sequence>
<dbReference type="AlphaFoldDB" id="A0A0A9BJD0"/>